<feature type="compositionally biased region" description="Polar residues" evidence="1">
    <location>
        <begin position="44"/>
        <end position="57"/>
    </location>
</feature>
<dbReference type="Proteomes" id="UP000471190">
    <property type="component" value="Unassembled WGS sequence"/>
</dbReference>
<evidence type="ECO:0000313" key="5">
    <source>
        <dbReference type="Proteomes" id="UP000526625"/>
    </source>
</evidence>
<evidence type="ECO:0000313" key="3">
    <source>
        <dbReference type="EMBL" id="NEV12247.1"/>
    </source>
</evidence>
<dbReference type="RefSeq" id="WP_015342613.1">
    <property type="nucleotide sequence ID" value="NZ_JAADZA010000014.1"/>
</dbReference>
<evidence type="ECO:0000256" key="1">
    <source>
        <dbReference type="SAM" id="MobiDB-lite"/>
    </source>
</evidence>
<sequence length="63" mass="6702">MNIVVASPIEGASRYMKARGELSGIANAMQFALSPFFPPKTGCETPTKSKPAQNGSITRMVKS</sequence>
<keyword evidence="5" id="KW-1185">Reference proteome</keyword>
<gene>
    <name evidence="2" type="ORF">GGD45_001165</name>
    <name evidence="3" type="ORF">GXW80_14730</name>
</gene>
<reference evidence="3 4" key="1">
    <citation type="submission" date="2020-02" db="EMBL/GenBank/DDBJ databases">
        <title>Draft genome sequence of Rhizobium tropici.</title>
        <authorList>
            <person name="Khayi S."/>
            <person name="Jemo M."/>
        </authorList>
    </citation>
    <scope>NUCLEOTIDE SEQUENCE [LARGE SCALE GENOMIC DNA]</scope>
    <source>
        <strain evidence="3 4">A12</strain>
    </source>
</reference>
<accession>A0A6P1C6A1</accession>
<evidence type="ECO:0000313" key="2">
    <source>
        <dbReference type="EMBL" id="MBB6490768.1"/>
    </source>
</evidence>
<dbReference type="EMBL" id="JAADZA010000014">
    <property type="protein sequence ID" value="NEV12247.1"/>
    <property type="molecule type" value="Genomic_DNA"/>
</dbReference>
<proteinExistence type="predicted"/>
<dbReference type="Proteomes" id="UP000526625">
    <property type="component" value="Unassembled WGS sequence"/>
</dbReference>
<comment type="caution">
    <text evidence="3">The sequence shown here is derived from an EMBL/GenBank/DDBJ whole genome shotgun (WGS) entry which is preliminary data.</text>
</comment>
<organism evidence="3 4">
    <name type="scientific">Rhizobium tropici</name>
    <dbReference type="NCBI Taxonomy" id="398"/>
    <lineage>
        <taxon>Bacteria</taxon>
        <taxon>Pseudomonadati</taxon>
        <taxon>Pseudomonadota</taxon>
        <taxon>Alphaproteobacteria</taxon>
        <taxon>Hyphomicrobiales</taxon>
        <taxon>Rhizobiaceae</taxon>
        <taxon>Rhizobium/Agrobacterium group</taxon>
        <taxon>Rhizobium</taxon>
    </lineage>
</organism>
<evidence type="ECO:0000313" key="4">
    <source>
        <dbReference type="Proteomes" id="UP000471190"/>
    </source>
</evidence>
<protein>
    <submittedName>
        <fullName evidence="3">Uncharacterized protein</fullName>
    </submittedName>
</protein>
<feature type="region of interest" description="Disordered" evidence="1">
    <location>
        <begin position="42"/>
        <end position="63"/>
    </location>
</feature>
<dbReference type="EMBL" id="JACHBF010000003">
    <property type="protein sequence ID" value="MBB6490768.1"/>
    <property type="molecule type" value="Genomic_DNA"/>
</dbReference>
<dbReference type="AlphaFoldDB" id="A0A6P1C6A1"/>
<reference evidence="2 5" key="2">
    <citation type="submission" date="2020-08" db="EMBL/GenBank/DDBJ databases">
        <title>Genomic Encyclopedia of Type Strains, Phase IV (KMG-V): Genome sequencing to study the core and pangenomes of soil and plant-associated prokaryotes.</title>
        <authorList>
            <person name="Whitman W."/>
        </authorList>
    </citation>
    <scope>NUCLEOTIDE SEQUENCE [LARGE SCALE GENOMIC DNA]</scope>
    <source>
        <strain evidence="2 5">SEMIA 4059</strain>
    </source>
</reference>
<name>A0A6P1C6A1_RHITR</name>